<evidence type="ECO:0000256" key="2">
    <source>
        <dbReference type="ARBA" id="ARBA00022840"/>
    </source>
</evidence>
<dbReference type="EMBL" id="JAQNCK010000028">
    <property type="protein sequence ID" value="MDC0828904.1"/>
    <property type="molecule type" value="Genomic_DNA"/>
</dbReference>
<dbReference type="PANTHER" id="PTHR24220:SF692">
    <property type="entry name" value="ABC TRANSPORTER DOMAIN-CONTAINING PROTEIN"/>
    <property type="match status" value="1"/>
</dbReference>
<evidence type="ECO:0000259" key="3">
    <source>
        <dbReference type="PROSITE" id="PS50893"/>
    </source>
</evidence>
<dbReference type="PANTHER" id="PTHR24220">
    <property type="entry name" value="IMPORT ATP-BINDING PROTEIN"/>
    <property type="match status" value="1"/>
</dbReference>
<dbReference type="RefSeq" id="WP_015536146.1">
    <property type="nucleotide sequence ID" value="NZ_CABKSV010000011.1"/>
</dbReference>
<organism evidence="5 6">
    <name type="scientific">Faecalitalea cylindroides</name>
    <dbReference type="NCBI Taxonomy" id="39483"/>
    <lineage>
        <taxon>Bacteria</taxon>
        <taxon>Bacillati</taxon>
        <taxon>Bacillota</taxon>
        <taxon>Erysipelotrichia</taxon>
        <taxon>Erysipelotrichales</taxon>
        <taxon>Erysipelotrichaceae</taxon>
        <taxon>Faecalitalea</taxon>
    </lineage>
</organism>
<dbReference type="PROSITE" id="PS50893">
    <property type="entry name" value="ABC_TRANSPORTER_2"/>
    <property type="match status" value="1"/>
</dbReference>
<evidence type="ECO:0000313" key="5">
    <source>
        <dbReference type="EMBL" id="OUP61080.1"/>
    </source>
</evidence>
<dbReference type="SMART" id="SM00382">
    <property type="entry name" value="AAA"/>
    <property type="match status" value="1"/>
</dbReference>
<dbReference type="GO" id="GO:0016887">
    <property type="term" value="F:ATP hydrolysis activity"/>
    <property type="evidence" value="ECO:0007669"/>
    <property type="project" value="InterPro"/>
</dbReference>
<keyword evidence="2 5" id="KW-0067">ATP-binding</keyword>
<gene>
    <name evidence="5" type="ORF">B5F14_04870</name>
    <name evidence="4" type="ORF">POG00_09300</name>
</gene>
<dbReference type="InterPro" id="IPR027417">
    <property type="entry name" value="P-loop_NTPase"/>
</dbReference>
<dbReference type="GO" id="GO:0022857">
    <property type="term" value="F:transmembrane transporter activity"/>
    <property type="evidence" value="ECO:0007669"/>
    <property type="project" value="TreeGrafter"/>
</dbReference>
<dbReference type="SUPFAM" id="SSF52540">
    <property type="entry name" value="P-loop containing nucleoside triphosphate hydrolases"/>
    <property type="match status" value="1"/>
</dbReference>
<dbReference type="InterPro" id="IPR003593">
    <property type="entry name" value="AAA+_ATPase"/>
</dbReference>
<comment type="caution">
    <text evidence="5">The sequence shown here is derived from an EMBL/GenBank/DDBJ whole genome shotgun (WGS) entry which is preliminary data.</text>
</comment>
<keyword evidence="6" id="KW-1185">Reference proteome</keyword>
<accession>A0A1Y4LYS8</accession>
<dbReference type="Pfam" id="PF00005">
    <property type="entry name" value="ABC_tran"/>
    <property type="match status" value="1"/>
</dbReference>
<evidence type="ECO:0000256" key="1">
    <source>
        <dbReference type="ARBA" id="ARBA00022741"/>
    </source>
</evidence>
<protein>
    <submittedName>
        <fullName evidence="5">ABC transporter ATP-binding protein</fullName>
    </submittedName>
    <submittedName>
        <fullName evidence="4">ATP-binding cassette domain-containing protein</fullName>
    </submittedName>
</protein>
<dbReference type="GO" id="GO:0005886">
    <property type="term" value="C:plasma membrane"/>
    <property type="evidence" value="ECO:0007669"/>
    <property type="project" value="TreeGrafter"/>
</dbReference>
<dbReference type="EMBL" id="NFKM01000007">
    <property type="protein sequence ID" value="OUP61080.1"/>
    <property type="molecule type" value="Genomic_DNA"/>
</dbReference>
<evidence type="ECO:0000313" key="4">
    <source>
        <dbReference type="EMBL" id="MDC0828904.1"/>
    </source>
</evidence>
<dbReference type="Proteomes" id="UP001220658">
    <property type="component" value="Unassembled WGS sequence"/>
</dbReference>
<dbReference type="AlphaFoldDB" id="A0A1Y4LYS8"/>
<proteinExistence type="predicted"/>
<dbReference type="GO" id="GO:0005524">
    <property type="term" value="F:ATP binding"/>
    <property type="evidence" value="ECO:0007669"/>
    <property type="project" value="UniProtKB-KW"/>
</dbReference>
<reference evidence="4" key="3">
    <citation type="submission" date="2023-01" db="EMBL/GenBank/DDBJ databases">
        <title>Human gut microbiome strain richness.</title>
        <authorList>
            <person name="Chen-Liaw A."/>
        </authorList>
    </citation>
    <scope>NUCLEOTIDE SEQUENCE</scope>
    <source>
        <strain evidence="4">D55st1_G4_D55t1_190419</strain>
    </source>
</reference>
<dbReference type="InterPro" id="IPR015854">
    <property type="entry name" value="ABC_transpr_LolD-like"/>
</dbReference>
<name>A0A1Y4LYS8_9FIRM</name>
<dbReference type="Gene3D" id="3.40.50.300">
    <property type="entry name" value="P-loop containing nucleotide triphosphate hydrolases"/>
    <property type="match status" value="1"/>
</dbReference>
<sequence length="250" mass="27967">MLELKDVSVIFNQGTQLEKVALHDMSCKIQDGDFITLLGSNGAGKSTLFNVISGSVEVSQGSVYMDGIDITNEKEHVRAKNIGRLFQNPEHGTAKHLTVEENLALAYSARKRGLFSLAVHKEDREYFKEKLRTLDMGLEDRLKTPIGLLSGGQRQAVALMMAVLNPPKILLLDEHTAALDPKSAKKILRITNELIEKEHITALMITHNINDALVNGNRLFIMNDGTLIQDFETERKKQLKPADILNYYEV</sequence>
<reference evidence="5" key="2">
    <citation type="journal article" date="2018" name="BMC Genomics">
        <title>Whole genome sequencing and function prediction of 133 gut anaerobes isolated from chicken caecum in pure cultures.</title>
        <authorList>
            <person name="Medvecky M."/>
            <person name="Cejkova D."/>
            <person name="Polansky O."/>
            <person name="Karasova D."/>
            <person name="Kubasova T."/>
            <person name="Cizek A."/>
            <person name="Rychlik I."/>
        </authorList>
    </citation>
    <scope>NUCLEOTIDE SEQUENCE</scope>
    <source>
        <strain evidence="5">An178</strain>
    </source>
</reference>
<dbReference type="Proteomes" id="UP000195447">
    <property type="component" value="Unassembled WGS sequence"/>
</dbReference>
<evidence type="ECO:0000313" key="6">
    <source>
        <dbReference type="Proteomes" id="UP000195447"/>
    </source>
</evidence>
<keyword evidence="1" id="KW-0547">Nucleotide-binding</keyword>
<dbReference type="GeneID" id="79876048"/>
<reference evidence="6" key="1">
    <citation type="submission" date="2017-04" db="EMBL/GenBank/DDBJ databases">
        <title>Function of individual gut microbiota members based on whole genome sequencing of pure cultures obtained from chicken caecum.</title>
        <authorList>
            <person name="Medvecky M."/>
            <person name="Cejkova D."/>
            <person name="Polansky O."/>
            <person name="Karasova D."/>
            <person name="Kubasova T."/>
            <person name="Cizek A."/>
            <person name="Rychlik I."/>
        </authorList>
    </citation>
    <scope>NUCLEOTIDE SEQUENCE [LARGE SCALE GENOMIC DNA]</scope>
    <source>
        <strain evidence="6">An178</strain>
    </source>
</reference>
<dbReference type="InterPro" id="IPR003439">
    <property type="entry name" value="ABC_transporter-like_ATP-bd"/>
</dbReference>
<feature type="domain" description="ABC transporter" evidence="3">
    <location>
        <begin position="2"/>
        <end position="249"/>
    </location>
</feature>